<protein>
    <recommendedName>
        <fullName evidence="5">Glycoside hydrolase family 3 N-terminal domain-containing protein</fullName>
    </recommendedName>
</protein>
<dbReference type="PANTHER" id="PTHR30480">
    <property type="entry name" value="BETA-HEXOSAMINIDASE-RELATED"/>
    <property type="match status" value="1"/>
</dbReference>
<reference evidence="6 7" key="1">
    <citation type="submission" date="2023-01" db="EMBL/GenBank/DDBJ databases">
        <title>Analysis of 21 Apiospora genomes using comparative genomics revels a genus with tremendous synthesis potential of carbohydrate active enzymes and secondary metabolites.</title>
        <authorList>
            <person name="Sorensen T."/>
        </authorList>
    </citation>
    <scope>NUCLEOTIDE SEQUENCE [LARGE SCALE GENOMIC DNA]</scope>
    <source>
        <strain evidence="6 7">CBS 135458</strain>
    </source>
</reference>
<gene>
    <name evidence="6" type="ORF">PG994_006382</name>
</gene>
<evidence type="ECO:0000313" key="6">
    <source>
        <dbReference type="EMBL" id="KAK8069766.1"/>
    </source>
</evidence>
<name>A0ABR1VEV7_9PEZI</name>
<keyword evidence="3" id="KW-0325">Glycoprotein</keyword>
<dbReference type="Gene3D" id="3.40.50.1700">
    <property type="entry name" value="Glycoside hydrolase family 3 C-terminal domain"/>
    <property type="match status" value="1"/>
</dbReference>
<dbReference type="Gene3D" id="3.20.20.300">
    <property type="entry name" value="Glycoside hydrolase, family 3, N-terminal domain"/>
    <property type="match status" value="1"/>
</dbReference>
<sequence>MAHGDGDLDPLWQDLDWAIGQTLIMGWDGTEITPQIRSLIEEHHLGSILLTAKNLKSAEQTASLVQELQTIAHQAGHPHPLLIALDQENGGVNSLFDEDYICQFPSAMGIAAAGSTELAYNVAKATATEISAVGVNLILGPVLDVLTNARHQPLGVRAIGDDPQEASQYGIATLNGYKDAGVATCGKHFPSYGNLDFLGSSLDMPIITQTLEELSLSALVPFRSAIATGRLDAMFIGGVGIANAGMNVMHACLSEQVVDDLLRNDLGFSGVAISECLEMESLIQEYGVKGGTVMAVEAGNDLVLLCRAHDVQLEAISGLKLGIEDGIISKERIHTSVKRVLKMKSSCTSWQKALNPPGLSLLSKTHPTHLNLSRKAYDHSIAVVRDKEGLLPLSQSLLQEEELLLLTPLVKPLPASAATKSMMEKAASKIGAITQHEKWVHQERGAIMSGEGVFRELGRSIARARHGKLLHTSYTANGLRPVHENLIHRASSIILVTADANRNLYQSGFTKHIAMMCQMLRAMGQKKSLVVVAVSSPYDFAMDKSIGTYICTFDFTETAMASLVRALYGDFVPQGSMPGTMRKAKKVTKSRQQWLVENYNHERDSHALDELLSALARSSTPTPAAPTRFNCSIPASRNPTMWYGNSSTQTLYGFVATYYTKGLGSIGAIFVDPAKRNVSIGRSLHRRAVRTLLQRPGIQKIQLGTTFPAAFLGVPVDELKTWFTNLGWDTQFPRRLTNMVIEDLQSWAAPEGLAQSIQRALICFDLIQGLENAESVLNLVATHATADVVELYKFALTGRACGVVRAKTTADDILATVIVCPPGSSLANYVPALQSTTSSEIIGGIIAPIVPSTAQSTLLLQGLALMGLRQNKSHKATRSVLSYVLEDFHEPLAAMGFDIQQTFDEITNSPDTVTTHYPLPLPSPKPLHIC</sequence>
<comment type="similarity">
    <text evidence="1">Belongs to the glycosyl hydrolase 3 family.</text>
</comment>
<dbReference type="GeneID" id="92090854"/>
<dbReference type="InterPro" id="IPR036962">
    <property type="entry name" value="Glyco_hydro_3_N_sf"/>
</dbReference>
<dbReference type="InterPro" id="IPR016181">
    <property type="entry name" value="Acyl_CoA_acyltransferase"/>
</dbReference>
<keyword evidence="4" id="KW-0326">Glycosidase</keyword>
<dbReference type="RefSeq" id="XP_066717060.1">
    <property type="nucleotide sequence ID" value="XM_066857791.1"/>
</dbReference>
<dbReference type="PANTHER" id="PTHR30480:SF8">
    <property type="entry name" value="PUTATIVE (AFU_ORTHOLOGUE AFUA_8G04060)-RELATED"/>
    <property type="match status" value="1"/>
</dbReference>
<dbReference type="Proteomes" id="UP001480595">
    <property type="component" value="Unassembled WGS sequence"/>
</dbReference>
<accession>A0ABR1VEV7</accession>
<proteinExistence type="inferred from homology"/>
<dbReference type="InterPro" id="IPR050226">
    <property type="entry name" value="NagZ_Beta-hexosaminidase"/>
</dbReference>
<evidence type="ECO:0000256" key="2">
    <source>
        <dbReference type="ARBA" id="ARBA00022801"/>
    </source>
</evidence>
<evidence type="ECO:0000313" key="7">
    <source>
        <dbReference type="Proteomes" id="UP001480595"/>
    </source>
</evidence>
<dbReference type="Pfam" id="PF00933">
    <property type="entry name" value="Glyco_hydro_3"/>
    <property type="match status" value="1"/>
</dbReference>
<evidence type="ECO:0000259" key="5">
    <source>
        <dbReference type="Pfam" id="PF00933"/>
    </source>
</evidence>
<dbReference type="InterPro" id="IPR036881">
    <property type="entry name" value="Glyco_hydro_3_C_sf"/>
</dbReference>
<keyword evidence="7" id="KW-1185">Reference proteome</keyword>
<dbReference type="InterPro" id="IPR001764">
    <property type="entry name" value="Glyco_hydro_3_N"/>
</dbReference>
<keyword evidence="2" id="KW-0378">Hydrolase</keyword>
<feature type="domain" description="Glycoside hydrolase family 3 N-terminal" evidence="5">
    <location>
        <begin position="31"/>
        <end position="342"/>
    </location>
</feature>
<evidence type="ECO:0000256" key="4">
    <source>
        <dbReference type="ARBA" id="ARBA00023295"/>
    </source>
</evidence>
<dbReference type="EMBL" id="JAQQWL010000006">
    <property type="protein sequence ID" value="KAK8069766.1"/>
    <property type="molecule type" value="Genomic_DNA"/>
</dbReference>
<organism evidence="6 7">
    <name type="scientific">Apiospora phragmitis</name>
    <dbReference type="NCBI Taxonomy" id="2905665"/>
    <lineage>
        <taxon>Eukaryota</taxon>
        <taxon>Fungi</taxon>
        <taxon>Dikarya</taxon>
        <taxon>Ascomycota</taxon>
        <taxon>Pezizomycotina</taxon>
        <taxon>Sordariomycetes</taxon>
        <taxon>Xylariomycetidae</taxon>
        <taxon>Amphisphaeriales</taxon>
        <taxon>Apiosporaceae</taxon>
        <taxon>Apiospora</taxon>
    </lineage>
</organism>
<evidence type="ECO:0000256" key="1">
    <source>
        <dbReference type="ARBA" id="ARBA00005336"/>
    </source>
</evidence>
<dbReference type="SUPFAM" id="SSF55729">
    <property type="entry name" value="Acyl-CoA N-acyltransferases (Nat)"/>
    <property type="match status" value="1"/>
</dbReference>
<comment type="caution">
    <text evidence="6">The sequence shown here is derived from an EMBL/GenBank/DDBJ whole genome shotgun (WGS) entry which is preliminary data.</text>
</comment>
<dbReference type="SUPFAM" id="SSF51445">
    <property type="entry name" value="(Trans)glycosidases"/>
    <property type="match status" value="1"/>
</dbReference>
<evidence type="ECO:0000256" key="3">
    <source>
        <dbReference type="ARBA" id="ARBA00023180"/>
    </source>
</evidence>
<dbReference type="InterPro" id="IPR017853">
    <property type="entry name" value="GH"/>
</dbReference>